<dbReference type="InterPro" id="IPR002921">
    <property type="entry name" value="Fungal_lipase-type"/>
</dbReference>
<sequence>MTPLCPTQALGEDVWREMAEADSGQQKRHGDLDSWLDVFRATASSMRNAYRTREALTYESLAFGWLALARKHEPLPCAPPAAAGEEVTDDCTIRMVIRGSGDLPELLNGVLAPGSTTSLGPGSAHRGMLEAARALLQEQSGRLRAAVEAHPQYGLRVLGHAEAAGIAALLVVVLAREGAAGLERVGNPGGGLRATCFSPPAVMTSELTEPYAGCIDSVVYNMTMASREVLTRSELAQALRRSGALGLDNHLDCTASGLLCSTSSAAPGCLLGMSPSKHLALLEGLGSPAPAGGMSRPSLVTAAAAAGVAVSGALRPLPSTPVMAAVPPALLLQY</sequence>
<keyword evidence="3" id="KW-1185">Reference proteome</keyword>
<gene>
    <name evidence="2" type="ORF">VOLCADRAFT_117312</name>
</gene>
<dbReference type="Gene3D" id="3.40.50.1820">
    <property type="entry name" value="alpha/beta hydrolase"/>
    <property type="match status" value="1"/>
</dbReference>
<protein>
    <recommendedName>
        <fullName evidence="1">Fungal lipase-type domain-containing protein</fullName>
    </recommendedName>
</protein>
<organism evidence="3">
    <name type="scientific">Volvox carteri f. nagariensis</name>
    <dbReference type="NCBI Taxonomy" id="3068"/>
    <lineage>
        <taxon>Eukaryota</taxon>
        <taxon>Viridiplantae</taxon>
        <taxon>Chlorophyta</taxon>
        <taxon>core chlorophytes</taxon>
        <taxon>Chlorophyceae</taxon>
        <taxon>CS clade</taxon>
        <taxon>Chlamydomonadales</taxon>
        <taxon>Volvocaceae</taxon>
        <taxon>Volvox</taxon>
    </lineage>
</organism>
<dbReference type="EMBL" id="GL378336">
    <property type="protein sequence ID" value="EFJ49285.1"/>
    <property type="molecule type" value="Genomic_DNA"/>
</dbReference>
<feature type="non-terminal residue" evidence="2">
    <location>
        <position position="334"/>
    </location>
</feature>
<dbReference type="OrthoDB" id="438440at2759"/>
<dbReference type="SUPFAM" id="SSF53474">
    <property type="entry name" value="alpha/beta-Hydrolases"/>
    <property type="match status" value="1"/>
</dbReference>
<dbReference type="Pfam" id="PF01764">
    <property type="entry name" value="Lipase_3"/>
    <property type="match status" value="1"/>
</dbReference>
<evidence type="ECO:0000313" key="2">
    <source>
        <dbReference type="EMBL" id="EFJ49285.1"/>
    </source>
</evidence>
<dbReference type="InParanoid" id="D8TTD3"/>
<accession>D8TTD3</accession>
<dbReference type="GeneID" id="9618800"/>
<dbReference type="GO" id="GO:0006629">
    <property type="term" value="P:lipid metabolic process"/>
    <property type="evidence" value="ECO:0007669"/>
    <property type="project" value="InterPro"/>
</dbReference>
<reference evidence="2 3" key="1">
    <citation type="journal article" date="2010" name="Science">
        <title>Genomic analysis of organismal complexity in the multicellular green alga Volvox carteri.</title>
        <authorList>
            <person name="Prochnik S.E."/>
            <person name="Umen J."/>
            <person name="Nedelcu A.M."/>
            <person name="Hallmann A."/>
            <person name="Miller S.M."/>
            <person name="Nishii I."/>
            <person name="Ferris P."/>
            <person name="Kuo A."/>
            <person name="Mitros T."/>
            <person name="Fritz-Laylin L.K."/>
            <person name="Hellsten U."/>
            <person name="Chapman J."/>
            <person name="Simakov O."/>
            <person name="Rensing S.A."/>
            <person name="Terry A."/>
            <person name="Pangilinan J."/>
            <person name="Kapitonov V."/>
            <person name="Jurka J."/>
            <person name="Salamov A."/>
            <person name="Shapiro H."/>
            <person name="Schmutz J."/>
            <person name="Grimwood J."/>
            <person name="Lindquist E."/>
            <person name="Lucas S."/>
            <person name="Grigoriev I.V."/>
            <person name="Schmitt R."/>
            <person name="Kirk D."/>
            <person name="Rokhsar D.S."/>
        </authorList>
    </citation>
    <scope>NUCLEOTIDE SEQUENCE [LARGE SCALE GENOMIC DNA]</scope>
    <source>
        <strain evidence="3">f. Nagariensis / Eve</strain>
    </source>
</reference>
<proteinExistence type="predicted"/>
<dbReference type="eggNOG" id="KOG2088">
    <property type="taxonomic scope" value="Eukaryota"/>
</dbReference>
<evidence type="ECO:0000313" key="3">
    <source>
        <dbReference type="Proteomes" id="UP000001058"/>
    </source>
</evidence>
<dbReference type="KEGG" id="vcn:VOLCADRAFT_117312"/>
<dbReference type="PANTHER" id="PTHR46023:SF6">
    <property type="entry name" value="LIPASE CLASS 3 FAMILY PROTEIN"/>
    <property type="match status" value="1"/>
</dbReference>
<dbReference type="Proteomes" id="UP000001058">
    <property type="component" value="Unassembled WGS sequence"/>
</dbReference>
<dbReference type="InterPro" id="IPR029058">
    <property type="entry name" value="AB_hydrolase_fold"/>
</dbReference>
<dbReference type="PANTHER" id="PTHR46023">
    <property type="entry name" value="LIPASE CLASS 3 PROTEIN-LIKE"/>
    <property type="match status" value="1"/>
</dbReference>
<name>D8TTD3_VOLCA</name>
<dbReference type="RefSeq" id="XP_002949733.1">
    <property type="nucleotide sequence ID" value="XM_002949687.1"/>
</dbReference>
<feature type="domain" description="Fungal lipase-type" evidence="1">
    <location>
        <begin position="95"/>
        <end position="223"/>
    </location>
</feature>
<dbReference type="AlphaFoldDB" id="D8TTD3"/>
<evidence type="ECO:0000259" key="1">
    <source>
        <dbReference type="Pfam" id="PF01764"/>
    </source>
</evidence>